<proteinExistence type="predicted"/>
<sequence>MREVEYVNNTNYLKPTRNPYSPYSNTYNLGWRNHPNFLTSQISKIKEHCNSLILRSEQTFETKDEGDMKKSTDGNNVNNEKYIPPKPYMLPIPFPHRFQKVKLDAQFGKLLEMIKSLYMNIPFTKSLSQMPLYDKFIKEILSKKRKLEEFEIVSLIKQLGAIFQHKLPSKLKDPDSFSIPCDIGDFHIDRALYDLGVA</sequence>
<organism evidence="1 2">
    <name type="scientific">Manihot esculenta</name>
    <name type="common">Cassava</name>
    <name type="synonym">Jatropha manihot</name>
    <dbReference type="NCBI Taxonomy" id="3983"/>
    <lineage>
        <taxon>Eukaryota</taxon>
        <taxon>Viridiplantae</taxon>
        <taxon>Streptophyta</taxon>
        <taxon>Embryophyta</taxon>
        <taxon>Tracheophyta</taxon>
        <taxon>Spermatophyta</taxon>
        <taxon>Magnoliopsida</taxon>
        <taxon>eudicotyledons</taxon>
        <taxon>Gunneridae</taxon>
        <taxon>Pentapetalae</taxon>
        <taxon>rosids</taxon>
        <taxon>fabids</taxon>
        <taxon>Malpighiales</taxon>
        <taxon>Euphorbiaceae</taxon>
        <taxon>Crotonoideae</taxon>
        <taxon>Manihoteae</taxon>
        <taxon>Manihot</taxon>
    </lineage>
</organism>
<evidence type="ECO:0000313" key="1">
    <source>
        <dbReference type="EMBL" id="KAG8661156.1"/>
    </source>
</evidence>
<keyword evidence="2" id="KW-1185">Reference proteome</keyword>
<name>A0ACB7I9S9_MANES</name>
<accession>A0ACB7I9S9</accession>
<reference evidence="2" key="1">
    <citation type="journal article" date="2016" name="Nat. Biotechnol.">
        <title>Sequencing wild and cultivated cassava and related species reveals extensive interspecific hybridization and genetic diversity.</title>
        <authorList>
            <person name="Bredeson J.V."/>
            <person name="Lyons J.B."/>
            <person name="Prochnik S.E."/>
            <person name="Wu G.A."/>
            <person name="Ha C.M."/>
            <person name="Edsinger-Gonzales E."/>
            <person name="Grimwood J."/>
            <person name="Schmutz J."/>
            <person name="Rabbi I.Y."/>
            <person name="Egesi C."/>
            <person name="Nauluvula P."/>
            <person name="Lebot V."/>
            <person name="Ndunguru J."/>
            <person name="Mkamilo G."/>
            <person name="Bart R.S."/>
            <person name="Setter T.L."/>
            <person name="Gleadow R.M."/>
            <person name="Kulakow P."/>
            <person name="Ferguson M.E."/>
            <person name="Rounsley S."/>
            <person name="Rokhsar D.S."/>
        </authorList>
    </citation>
    <scope>NUCLEOTIDE SEQUENCE [LARGE SCALE GENOMIC DNA]</scope>
    <source>
        <strain evidence="2">cv. AM560-2</strain>
    </source>
</reference>
<dbReference type="EMBL" id="CM004388">
    <property type="protein sequence ID" value="KAG8661156.1"/>
    <property type="molecule type" value="Genomic_DNA"/>
</dbReference>
<dbReference type="Proteomes" id="UP000091857">
    <property type="component" value="Chromosome 2"/>
</dbReference>
<gene>
    <name evidence="1" type="ORF">MANES_02G218160v8</name>
</gene>
<evidence type="ECO:0000313" key="2">
    <source>
        <dbReference type="Proteomes" id="UP000091857"/>
    </source>
</evidence>
<protein>
    <submittedName>
        <fullName evidence="1">Uncharacterized protein</fullName>
    </submittedName>
</protein>
<comment type="caution">
    <text evidence="1">The sequence shown here is derived from an EMBL/GenBank/DDBJ whole genome shotgun (WGS) entry which is preliminary data.</text>
</comment>